<accession>A0A087TC34</accession>
<feature type="non-terminal residue" evidence="1">
    <location>
        <position position="81"/>
    </location>
</feature>
<reference evidence="1 2" key="1">
    <citation type="submission" date="2013-11" db="EMBL/GenBank/DDBJ databases">
        <title>Genome sequencing of Stegodyphus mimosarum.</title>
        <authorList>
            <person name="Bechsgaard J."/>
        </authorList>
    </citation>
    <scope>NUCLEOTIDE SEQUENCE [LARGE SCALE GENOMIC DNA]</scope>
</reference>
<name>A0A087TC34_STEMI</name>
<keyword evidence="2" id="KW-1185">Reference proteome</keyword>
<gene>
    <name evidence="1" type="ORF">X975_16319</name>
</gene>
<dbReference type="AlphaFoldDB" id="A0A087TC34"/>
<dbReference type="EMBL" id="KK114545">
    <property type="protein sequence ID" value="KFM62673.1"/>
    <property type="molecule type" value="Genomic_DNA"/>
</dbReference>
<protein>
    <submittedName>
        <fullName evidence="1">Uncharacterized protein</fullName>
    </submittedName>
</protein>
<organism evidence="1 2">
    <name type="scientific">Stegodyphus mimosarum</name>
    <name type="common">African social velvet spider</name>
    <dbReference type="NCBI Taxonomy" id="407821"/>
    <lineage>
        <taxon>Eukaryota</taxon>
        <taxon>Metazoa</taxon>
        <taxon>Ecdysozoa</taxon>
        <taxon>Arthropoda</taxon>
        <taxon>Chelicerata</taxon>
        <taxon>Arachnida</taxon>
        <taxon>Araneae</taxon>
        <taxon>Araneomorphae</taxon>
        <taxon>Entelegynae</taxon>
        <taxon>Eresoidea</taxon>
        <taxon>Eresidae</taxon>
        <taxon>Stegodyphus</taxon>
    </lineage>
</organism>
<evidence type="ECO:0000313" key="2">
    <source>
        <dbReference type="Proteomes" id="UP000054359"/>
    </source>
</evidence>
<dbReference type="Proteomes" id="UP000054359">
    <property type="component" value="Unassembled WGS sequence"/>
</dbReference>
<proteinExistence type="predicted"/>
<sequence>MKWANARLYSCSFKHIKARFLHRCKSNCRPRDQFSESHSIIKNRCNVSVISARITIQLFKAYSPAPFRQHIHLTYILMPKQ</sequence>
<evidence type="ECO:0000313" key="1">
    <source>
        <dbReference type="EMBL" id="KFM62673.1"/>
    </source>
</evidence>